<dbReference type="SUPFAM" id="SSF160467">
    <property type="entry name" value="PH0987 N-terminal domain-like"/>
    <property type="match status" value="1"/>
</dbReference>
<dbReference type="GO" id="GO:0016787">
    <property type="term" value="F:hydrolase activity"/>
    <property type="evidence" value="ECO:0007669"/>
    <property type="project" value="UniProtKB-KW"/>
</dbReference>
<dbReference type="RefSeq" id="WP_075609243.1">
    <property type="nucleotide sequence ID" value="NZ_CP052766.1"/>
</dbReference>
<keyword evidence="3" id="KW-0067">ATP-binding</keyword>
<dbReference type="PANTHER" id="PTHR34698:SF2">
    <property type="entry name" value="5-OXOPROLINASE SUBUNIT B"/>
    <property type="match status" value="1"/>
</dbReference>
<accession>A0A6M4MB93</accession>
<dbReference type="SMART" id="SM00796">
    <property type="entry name" value="AHS1"/>
    <property type="match status" value="1"/>
</dbReference>
<dbReference type="Gene3D" id="3.30.1360.40">
    <property type="match status" value="1"/>
</dbReference>
<proteinExistence type="predicted"/>
<feature type="domain" description="Carboxyltransferase" evidence="4">
    <location>
        <begin position="8"/>
        <end position="210"/>
    </location>
</feature>
<dbReference type="InterPro" id="IPR029000">
    <property type="entry name" value="Cyclophilin-like_dom_sf"/>
</dbReference>
<keyword evidence="5" id="KW-0808">Transferase</keyword>
<dbReference type="AlphaFoldDB" id="A0A6M4MB93"/>
<reference evidence="6" key="1">
    <citation type="submission" date="2014-12" db="EMBL/GenBank/DDBJ databases">
        <title>Complete genome sequence of a multi-drug resistant Klebsiella pneumoniae.</title>
        <authorList>
            <person name="Hua X."/>
            <person name="Chen Q."/>
            <person name="Li X."/>
            <person name="Feng Y."/>
            <person name="Ruan Z."/>
            <person name="Yu Y."/>
        </authorList>
    </citation>
    <scope>NUCLEOTIDE SEQUENCE [LARGE SCALE GENOMIC DNA]</scope>
    <source>
        <strain evidence="6">5.12</strain>
    </source>
</reference>
<keyword evidence="6" id="KW-1185">Reference proteome</keyword>
<dbReference type="Proteomes" id="UP000219285">
    <property type="component" value="Chromosome"/>
</dbReference>
<dbReference type="InterPro" id="IPR010016">
    <property type="entry name" value="PxpB"/>
</dbReference>
<dbReference type="Gene3D" id="2.40.100.10">
    <property type="entry name" value="Cyclophilin-like"/>
    <property type="match status" value="1"/>
</dbReference>
<evidence type="ECO:0000256" key="3">
    <source>
        <dbReference type="ARBA" id="ARBA00022840"/>
    </source>
</evidence>
<dbReference type="PANTHER" id="PTHR34698">
    <property type="entry name" value="5-OXOPROLINASE SUBUNIT B"/>
    <property type="match status" value="1"/>
</dbReference>
<dbReference type="SUPFAM" id="SSF50891">
    <property type="entry name" value="Cyclophilin-like"/>
    <property type="match status" value="1"/>
</dbReference>
<evidence type="ECO:0000256" key="1">
    <source>
        <dbReference type="ARBA" id="ARBA00022741"/>
    </source>
</evidence>
<keyword evidence="2" id="KW-0378">Hydrolase</keyword>
<dbReference type="GO" id="GO:0005524">
    <property type="term" value="F:ATP binding"/>
    <property type="evidence" value="ECO:0007669"/>
    <property type="project" value="UniProtKB-KW"/>
</dbReference>
<evidence type="ECO:0000256" key="2">
    <source>
        <dbReference type="ARBA" id="ARBA00022801"/>
    </source>
</evidence>
<dbReference type="InterPro" id="IPR003833">
    <property type="entry name" value="CT_C_D"/>
</dbReference>
<protein>
    <submittedName>
        <fullName evidence="5">Carboxyltransferase domain-containing protein</fullName>
    </submittedName>
</protein>
<evidence type="ECO:0000313" key="6">
    <source>
        <dbReference type="Proteomes" id="UP000219285"/>
    </source>
</evidence>
<keyword evidence="1" id="KW-0547">Nucleotide-binding</keyword>
<dbReference type="GO" id="GO:0016740">
    <property type="term" value="F:transferase activity"/>
    <property type="evidence" value="ECO:0007669"/>
    <property type="project" value="UniProtKB-KW"/>
</dbReference>
<organism evidence="5 6">
    <name type="scientific">Alteromonas pelagimontana</name>
    <dbReference type="NCBI Taxonomy" id="1858656"/>
    <lineage>
        <taxon>Bacteria</taxon>
        <taxon>Pseudomonadati</taxon>
        <taxon>Pseudomonadota</taxon>
        <taxon>Gammaproteobacteria</taxon>
        <taxon>Alteromonadales</taxon>
        <taxon>Alteromonadaceae</taxon>
        <taxon>Alteromonas/Salinimonas group</taxon>
        <taxon>Alteromonas</taxon>
    </lineage>
</organism>
<dbReference type="KEGG" id="apel:CA267_000740"/>
<name>A0A6M4MB93_9ALTE</name>
<dbReference type="EMBL" id="CP052766">
    <property type="protein sequence ID" value="QJR79426.1"/>
    <property type="molecule type" value="Genomic_DNA"/>
</dbReference>
<reference evidence="5 6" key="2">
    <citation type="submission" date="2020-04" db="EMBL/GenBank/DDBJ databases">
        <title>Complete genome sequence of Alteromonas pelagimontana 5.12T.</title>
        <authorList>
            <person name="Sinha R.K."/>
            <person name="Krishnan K.P."/>
            <person name="Kurian J.P."/>
        </authorList>
    </citation>
    <scope>NUCLEOTIDE SEQUENCE [LARGE SCALE GENOMIC DNA]</scope>
    <source>
        <strain evidence="5 6">5.12</strain>
    </source>
</reference>
<dbReference type="Pfam" id="PF02682">
    <property type="entry name" value="CT_C_D"/>
    <property type="match status" value="1"/>
</dbReference>
<evidence type="ECO:0000313" key="5">
    <source>
        <dbReference type="EMBL" id="QJR79426.1"/>
    </source>
</evidence>
<sequence length="234" mass="26078">MQPFGVITSTAYAGIDGVIIYFEQTSLLKANEEVQAYFQALKSQQYPWLKELLPAYDSLLIIFDIEQVDSHYVYQILRQTEAENSGVSQNQNGVHHRLPVWYEAPEANDFAKISSLTGLTHSQIIRLHSEQQYRVYTVGFAPGFAYMGDTDVALTCPRLETPRKRVPKGAVAIADRQTAVYPQASPGGWNLLGLCPVSLFDVAVTPPGKLNAGDTVTFYPVSEEKYRELLNDNG</sequence>
<evidence type="ECO:0000259" key="4">
    <source>
        <dbReference type="SMART" id="SM00796"/>
    </source>
</evidence>
<dbReference type="OrthoDB" id="9778567at2"/>
<gene>
    <name evidence="5" type="ORF">CA267_000740</name>
</gene>